<dbReference type="SMART" id="SM00244">
    <property type="entry name" value="PHB"/>
    <property type="match status" value="1"/>
</dbReference>
<comment type="similarity">
    <text evidence="2 6">Belongs to the band 7/mec-2 family. HflC subfamily.</text>
</comment>
<keyword evidence="9" id="KW-0645">Protease</keyword>
<dbReference type="PANTHER" id="PTHR42911:SF1">
    <property type="entry name" value="MODULATOR OF FTSH PROTEASE HFLC"/>
    <property type="match status" value="1"/>
</dbReference>
<organism evidence="9 10">
    <name type="scientific">Bullifex porci</name>
    <dbReference type="NCBI Taxonomy" id="2606638"/>
    <lineage>
        <taxon>Bacteria</taxon>
        <taxon>Pseudomonadati</taxon>
        <taxon>Spirochaetota</taxon>
        <taxon>Spirochaetia</taxon>
        <taxon>Spirochaetales</taxon>
        <taxon>Spirochaetaceae</taxon>
        <taxon>Bullifex</taxon>
    </lineage>
</organism>
<dbReference type="EMBL" id="VUNN01000005">
    <property type="protein sequence ID" value="MSU05925.1"/>
    <property type="molecule type" value="Genomic_DNA"/>
</dbReference>
<feature type="transmembrane region" description="Helical" evidence="7">
    <location>
        <begin position="7"/>
        <end position="27"/>
    </location>
</feature>
<dbReference type="InterPro" id="IPR001107">
    <property type="entry name" value="Band_7"/>
</dbReference>
<evidence type="ECO:0000256" key="6">
    <source>
        <dbReference type="PIRNR" id="PIRNR005651"/>
    </source>
</evidence>
<accession>A0A7X2PBM4</accession>
<keyword evidence="5 7" id="KW-0472">Membrane</keyword>
<evidence type="ECO:0000313" key="10">
    <source>
        <dbReference type="Proteomes" id="UP000460549"/>
    </source>
</evidence>
<dbReference type="RefSeq" id="WP_154424843.1">
    <property type="nucleotide sequence ID" value="NZ_JAQYGB010000036.1"/>
</dbReference>
<dbReference type="PIRSF" id="PIRSF005651">
    <property type="entry name" value="HflC"/>
    <property type="match status" value="1"/>
</dbReference>
<dbReference type="InterPro" id="IPR010200">
    <property type="entry name" value="HflC"/>
</dbReference>
<dbReference type="GO" id="GO:0016020">
    <property type="term" value="C:membrane"/>
    <property type="evidence" value="ECO:0007669"/>
    <property type="project" value="UniProtKB-SubCell"/>
</dbReference>
<comment type="function">
    <text evidence="6">HflC and HflK could regulate a protease.</text>
</comment>
<evidence type="ECO:0000256" key="3">
    <source>
        <dbReference type="ARBA" id="ARBA00022692"/>
    </source>
</evidence>
<reference evidence="9 10" key="1">
    <citation type="submission" date="2019-08" db="EMBL/GenBank/DDBJ databases">
        <title>In-depth cultivation of the pig gut microbiome towards novel bacterial diversity and tailored functional studies.</title>
        <authorList>
            <person name="Wylensek D."/>
            <person name="Hitch T.C.A."/>
            <person name="Clavel T."/>
        </authorList>
    </citation>
    <scope>NUCLEOTIDE SEQUENCE [LARGE SCALE GENOMIC DNA]</scope>
    <source>
        <strain evidence="9 10">NM-380-WT-3C1</strain>
    </source>
</reference>
<keyword evidence="3 7" id="KW-0812">Transmembrane</keyword>
<dbReference type="InterPro" id="IPR036013">
    <property type="entry name" value="Band_7/SPFH_dom_sf"/>
</dbReference>
<sequence length="326" mass="37020">MKKLITTLVVLAVLLIVFLMLGPFYILEEGEQAIVTRFGKIVDYQTESGLKFKMPVVDNVTKYTKKLLSWDGDAQRIPTKENQFIWVDATARWYISDVALFYETVGTIESGLGRLNDVIDSTIRTVISENYLNEAVRSSNQINLITVKEDVSLENTEDAETLRNLTATATSQEEIKIGREGLSNKILAQASEFTKAYGITLQDIIIRQIRYSDDLTESVYTRMIKERNQIAEAYRSYGRGQLAQWQGKTENDKKAILSEAYAKAEKIKGDADAQASRIYSQAYEADPEFFSFYRTLESYKTSLVGIDKIFSTDMSYFDQLYAGSNK</sequence>
<protein>
    <recommendedName>
        <fullName evidence="6">Protein HflC</fullName>
    </recommendedName>
</protein>
<dbReference type="NCBIfam" id="TIGR01932">
    <property type="entry name" value="hflC"/>
    <property type="match status" value="1"/>
</dbReference>
<dbReference type="CDD" id="cd03405">
    <property type="entry name" value="SPFH_HflC"/>
    <property type="match status" value="1"/>
</dbReference>
<gene>
    <name evidence="9" type="primary">hflC</name>
    <name evidence="9" type="ORF">FYJ80_03915</name>
</gene>
<dbReference type="Proteomes" id="UP000460549">
    <property type="component" value="Unassembled WGS sequence"/>
</dbReference>
<dbReference type="GO" id="GO:0006508">
    <property type="term" value="P:proteolysis"/>
    <property type="evidence" value="ECO:0007669"/>
    <property type="project" value="UniProtKB-KW"/>
</dbReference>
<keyword evidence="10" id="KW-1185">Reference proteome</keyword>
<keyword evidence="4 7" id="KW-1133">Transmembrane helix</keyword>
<evidence type="ECO:0000256" key="2">
    <source>
        <dbReference type="ARBA" id="ARBA00007862"/>
    </source>
</evidence>
<evidence type="ECO:0000259" key="8">
    <source>
        <dbReference type="SMART" id="SM00244"/>
    </source>
</evidence>
<comment type="subcellular location">
    <subcellularLocation>
        <location evidence="1">Membrane</location>
        <topology evidence="1">Single-pass membrane protein</topology>
    </subcellularLocation>
</comment>
<evidence type="ECO:0000256" key="5">
    <source>
        <dbReference type="ARBA" id="ARBA00023136"/>
    </source>
</evidence>
<dbReference type="SUPFAM" id="SSF117892">
    <property type="entry name" value="Band 7/SPFH domain"/>
    <property type="match status" value="2"/>
</dbReference>
<keyword evidence="9" id="KW-0378">Hydrolase</keyword>
<proteinExistence type="inferred from homology"/>
<evidence type="ECO:0000313" key="9">
    <source>
        <dbReference type="EMBL" id="MSU05925.1"/>
    </source>
</evidence>
<comment type="caution">
    <text evidence="9">The sequence shown here is derived from an EMBL/GenBank/DDBJ whole genome shotgun (WGS) entry which is preliminary data.</text>
</comment>
<evidence type="ECO:0000256" key="7">
    <source>
        <dbReference type="SAM" id="Phobius"/>
    </source>
</evidence>
<dbReference type="Pfam" id="PF01145">
    <property type="entry name" value="Band_7"/>
    <property type="match status" value="2"/>
</dbReference>
<dbReference type="Gene3D" id="3.30.479.30">
    <property type="entry name" value="Band 7 domain"/>
    <property type="match status" value="1"/>
</dbReference>
<feature type="domain" description="Band 7" evidence="8">
    <location>
        <begin position="22"/>
        <end position="223"/>
    </location>
</feature>
<dbReference type="GO" id="GO:0008233">
    <property type="term" value="F:peptidase activity"/>
    <property type="evidence" value="ECO:0007669"/>
    <property type="project" value="UniProtKB-KW"/>
</dbReference>
<name>A0A7X2PBM4_9SPIO</name>
<dbReference type="PANTHER" id="PTHR42911">
    <property type="entry name" value="MODULATOR OF FTSH PROTEASE HFLC"/>
    <property type="match status" value="1"/>
</dbReference>
<evidence type="ECO:0000256" key="1">
    <source>
        <dbReference type="ARBA" id="ARBA00004167"/>
    </source>
</evidence>
<evidence type="ECO:0000256" key="4">
    <source>
        <dbReference type="ARBA" id="ARBA00022989"/>
    </source>
</evidence>
<dbReference type="AlphaFoldDB" id="A0A7X2PBM4"/>